<dbReference type="CDD" id="cd06173">
    <property type="entry name" value="MFS_MefA_like"/>
    <property type="match status" value="1"/>
</dbReference>
<keyword evidence="3" id="KW-1003">Cell membrane</keyword>
<sequence>MQHLHVDPSASQVGMDRDDVSRLPWRGVMRHVGFRRVWLGAMGSSIGTWMEGVGVQWLMAEQTSSTLMLGALAVAQLGPMLILGLPAGLLVDWVDRRKMLMITQVAMMAIAALLAVAHAFGWATPPVLLGLGLVNGVAMAFNTPAWQTLSPRLVPREELPQAIALMGMQFNLARVAGPALAGVLMARWGATLLFSLNALSFVGVLWAVGSTAPAPPARAGVAHAPWREVGEALRFVRDHVGVRRVMLGLLLLSMLAAPLQRMLPLFVSEVYHAEEATYGVMLSAIGGGAVLGGLTLGRLPSWYPRHHIIPLALAMSGTAMTLYCAATDPGWAAACLLVSGFFWIWAFSSLMTSVQLLTPDAMRGRVLALFNMAMFGAMPVGSVLSAVLGDRLAAALGGGPGLAVQLGVGVFTLILMLVGAVLLVWRTPEIDDLKPGDRGYARRPGLWAGITAAGHRPV</sequence>
<dbReference type="EMBL" id="JAIRAU010000056">
    <property type="protein sequence ID" value="MBZ5715070.1"/>
    <property type="molecule type" value="Genomic_DNA"/>
</dbReference>
<dbReference type="Gene3D" id="1.20.1250.20">
    <property type="entry name" value="MFS general substrate transporter like domains"/>
    <property type="match status" value="1"/>
</dbReference>
<dbReference type="InterPro" id="IPR020846">
    <property type="entry name" value="MFS_dom"/>
</dbReference>
<feature type="transmembrane region" description="Helical" evidence="7">
    <location>
        <begin position="401"/>
        <end position="425"/>
    </location>
</feature>
<keyword evidence="6 7" id="KW-0472">Membrane</keyword>
<dbReference type="InterPro" id="IPR010290">
    <property type="entry name" value="TM_effector"/>
</dbReference>
<dbReference type="SUPFAM" id="SSF103473">
    <property type="entry name" value="MFS general substrate transporter"/>
    <property type="match status" value="1"/>
</dbReference>
<evidence type="ECO:0000256" key="7">
    <source>
        <dbReference type="SAM" id="Phobius"/>
    </source>
</evidence>
<proteinExistence type="predicted"/>
<evidence type="ECO:0000259" key="8">
    <source>
        <dbReference type="PROSITE" id="PS50850"/>
    </source>
</evidence>
<evidence type="ECO:0000256" key="3">
    <source>
        <dbReference type="ARBA" id="ARBA00022475"/>
    </source>
</evidence>
<name>A0ABS7U3M7_9BACT</name>
<accession>A0ABS7U3M7</accession>
<dbReference type="RefSeq" id="WP_224196799.1">
    <property type="nucleotide sequence ID" value="NZ_JAIRAU010000056.1"/>
</dbReference>
<evidence type="ECO:0000256" key="1">
    <source>
        <dbReference type="ARBA" id="ARBA00004651"/>
    </source>
</evidence>
<comment type="caution">
    <text evidence="9">The sequence shown here is derived from an EMBL/GenBank/DDBJ whole genome shotgun (WGS) entry which is preliminary data.</text>
</comment>
<gene>
    <name evidence="9" type="ORF">K7C98_38045</name>
</gene>
<dbReference type="Pfam" id="PF05977">
    <property type="entry name" value="MFS_3"/>
    <property type="match status" value="1"/>
</dbReference>
<keyword evidence="4 7" id="KW-0812">Transmembrane</keyword>
<evidence type="ECO:0000256" key="5">
    <source>
        <dbReference type="ARBA" id="ARBA00022989"/>
    </source>
</evidence>
<keyword evidence="5 7" id="KW-1133">Transmembrane helix</keyword>
<dbReference type="PANTHER" id="PTHR23513">
    <property type="entry name" value="INTEGRAL MEMBRANE EFFLUX PROTEIN-RELATED"/>
    <property type="match status" value="1"/>
</dbReference>
<feature type="transmembrane region" description="Helical" evidence="7">
    <location>
        <begin position="276"/>
        <end position="296"/>
    </location>
</feature>
<evidence type="ECO:0000313" key="9">
    <source>
        <dbReference type="EMBL" id="MBZ5715070.1"/>
    </source>
</evidence>
<evidence type="ECO:0000256" key="6">
    <source>
        <dbReference type="ARBA" id="ARBA00023136"/>
    </source>
</evidence>
<evidence type="ECO:0000313" key="10">
    <source>
        <dbReference type="Proteomes" id="UP001139031"/>
    </source>
</evidence>
<organism evidence="9 10">
    <name type="scientific">Nannocystis pusilla</name>
    <dbReference type="NCBI Taxonomy" id="889268"/>
    <lineage>
        <taxon>Bacteria</taxon>
        <taxon>Pseudomonadati</taxon>
        <taxon>Myxococcota</taxon>
        <taxon>Polyangia</taxon>
        <taxon>Nannocystales</taxon>
        <taxon>Nannocystaceae</taxon>
        <taxon>Nannocystis</taxon>
    </lineage>
</organism>
<feature type="transmembrane region" description="Helical" evidence="7">
    <location>
        <begin position="245"/>
        <end position="264"/>
    </location>
</feature>
<feature type="transmembrane region" description="Helical" evidence="7">
    <location>
        <begin position="308"/>
        <end position="325"/>
    </location>
</feature>
<dbReference type="InterPro" id="IPR036259">
    <property type="entry name" value="MFS_trans_sf"/>
</dbReference>
<keyword evidence="10" id="KW-1185">Reference proteome</keyword>
<feature type="transmembrane region" description="Helical" evidence="7">
    <location>
        <begin position="71"/>
        <end position="93"/>
    </location>
</feature>
<feature type="transmembrane region" description="Helical" evidence="7">
    <location>
        <begin position="37"/>
        <end position="59"/>
    </location>
</feature>
<protein>
    <submittedName>
        <fullName evidence="9">MFS transporter</fullName>
    </submittedName>
</protein>
<feature type="domain" description="Major facilitator superfamily (MFS) profile" evidence="8">
    <location>
        <begin position="33"/>
        <end position="431"/>
    </location>
</feature>
<feature type="transmembrane region" description="Helical" evidence="7">
    <location>
        <begin position="105"/>
        <end position="123"/>
    </location>
</feature>
<dbReference type="PANTHER" id="PTHR23513:SF11">
    <property type="entry name" value="STAPHYLOFERRIN A TRANSPORTER"/>
    <property type="match status" value="1"/>
</dbReference>
<comment type="subcellular location">
    <subcellularLocation>
        <location evidence="1">Cell membrane</location>
        <topology evidence="1">Multi-pass membrane protein</topology>
    </subcellularLocation>
</comment>
<reference evidence="9" key="1">
    <citation type="submission" date="2021-08" db="EMBL/GenBank/DDBJ databases">
        <authorList>
            <person name="Stevens D.C."/>
        </authorList>
    </citation>
    <scope>NUCLEOTIDE SEQUENCE</scope>
    <source>
        <strain evidence="9">DSM 53165</strain>
    </source>
</reference>
<keyword evidence="2" id="KW-0813">Transport</keyword>
<feature type="transmembrane region" description="Helical" evidence="7">
    <location>
        <begin position="331"/>
        <end position="354"/>
    </location>
</feature>
<dbReference type="PROSITE" id="PS50850">
    <property type="entry name" value="MFS"/>
    <property type="match status" value="1"/>
</dbReference>
<feature type="transmembrane region" description="Helical" evidence="7">
    <location>
        <begin position="366"/>
        <end position="389"/>
    </location>
</feature>
<evidence type="ECO:0000256" key="2">
    <source>
        <dbReference type="ARBA" id="ARBA00022448"/>
    </source>
</evidence>
<feature type="transmembrane region" description="Helical" evidence="7">
    <location>
        <begin position="188"/>
        <end position="208"/>
    </location>
</feature>
<dbReference type="Proteomes" id="UP001139031">
    <property type="component" value="Unassembled WGS sequence"/>
</dbReference>
<evidence type="ECO:0000256" key="4">
    <source>
        <dbReference type="ARBA" id="ARBA00022692"/>
    </source>
</evidence>